<evidence type="ECO:0000313" key="4">
    <source>
        <dbReference type="Proteomes" id="UP000540656"/>
    </source>
</evidence>
<gene>
    <name evidence="3" type="ORF">BJ980_003688</name>
</gene>
<dbReference type="EC" id="4.2.1.80" evidence="3"/>
<dbReference type="Gene3D" id="3.90.850.10">
    <property type="entry name" value="Fumarylacetoacetase-like, C-terminal domain"/>
    <property type="match status" value="1"/>
</dbReference>
<dbReference type="GO" id="GO:0005737">
    <property type="term" value="C:cytoplasm"/>
    <property type="evidence" value="ECO:0007669"/>
    <property type="project" value="TreeGrafter"/>
</dbReference>
<evidence type="ECO:0000259" key="2">
    <source>
        <dbReference type="Pfam" id="PF01557"/>
    </source>
</evidence>
<dbReference type="Proteomes" id="UP000540656">
    <property type="component" value="Unassembled WGS sequence"/>
</dbReference>
<dbReference type="EMBL" id="JACCAA010000001">
    <property type="protein sequence ID" value="NYG60765.1"/>
    <property type="molecule type" value="Genomic_DNA"/>
</dbReference>
<dbReference type="InterPro" id="IPR050772">
    <property type="entry name" value="Hydratase-Decarb/MhpD_sf"/>
</dbReference>
<dbReference type="InterPro" id="IPR011234">
    <property type="entry name" value="Fumarylacetoacetase-like_C"/>
</dbReference>
<reference evidence="3 4" key="1">
    <citation type="submission" date="2020-07" db="EMBL/GenBank/DDBJ databases">
        <title>Sequencing the genomes of 1000 actinobacteria strains.</title>
        <authorList>
            <person name="Klenk H.-P."/>
        </authorList>
    </citation>
    <scope>NUCLEOTIDE SEQUENCE [LARGE SCALE GENOMIC DNA]</scope>
    <source>
        <strain evidence="3 4">DSM 23819</strain>
    </source>
</reference>
<accession>A0A7Y9UW61</accession>
<sequence>MTTTDAAVEQAAQRLLEAQSTRTPCAPIRDLIGDADVPRAYAVQERTTAARVAGGATVIGHKIGLTSKAVQDQLGVDRPDFGILFDDMGYAESDVVPMERLLQPKAEAEVAFVLAEDLVEGELDVEQVRGAVAFAVAAIEIVDSRVADWNISYGDTVADNASSGLYVLGANQVPLTDFEPVETEMTMSINGEQVSSGNGAACLGDPLAALSWLARTARDVGTPLRAGHLVLSGALGPMASVPAGASVTAEISGLGTVTATFSAAAD</sequence>
<dbReference type="Pfam" id="PF01557">
    <property type="entry name" value="FAA_hydrolase"/>
    <property type="match status" value="1"/>
</dbReference>
<dbReference type="RefSeq" id="WP_179503655.1">
    <property type="nucleotide sequence ID" value="NZ_JACCAA010000001.1"/>
</dbReference>
<evidence type="ECO:0000256" key="1">
    <source>
        <dbReference type="ARBA" id="ARBA00023239"/>
    </source>
</evidence>
<dbReference type="PANTHER" id="PTHR30143:SF0">
    <property type="entry name" value="2-KETO-4-PENTENOATE HYDRATASE"/>
    <property type="match status" value="1"/>
</dbReference>
<protein>
    <submittedName>
        <fullName evidence="3">2-keto-4-pentenoate hydratase</fullName>
        <ecNumber evidence="3">4.2.1.80</ecNumber>
    </submittedName>
</protein>
<keyword evidence="4" id="KW-1185">Reference proteome</keyword>
<keyword evidence="1 3" id="KW-0456">Lyase</keyword>
<dbReference type="AlphaFoldDB" id="A0A7Y9UW61"/>
<proteinExistence type="predicted"/>
<dbReference type="InterPro" id="IPR036663">
    <property type="entry name" value="Fumarylacetoacetase_C_sf"/>
</dbReference>
<dbReference type="GO" id="GO:0008684">
    <property type="term" value="F:2-oxopent-4-enoate hydratase activity"/>
    <property type="evidence" value="ECO:0007669"/>
    <property type="project" value="UniProtKB-EC"/>
</dbReference>
<evidence type="ECO:0000313" key="3">
    <source>
        <dbReference type="EMBL" id="NYG60765.1"/>
    </source>
</evidence>
<dbReference type="PANTHER" id="PTHR30143">
    <property type="entry name" value="ACID HYDRATASE"/>
    <property type="match status" value="1"/>
</dbReference>
<name>A0A7Y9UW61_9ACTN</name>
<organism evidence="3 4">
    <name type="scientific">Nocardioides daedukensis</name>
    <dbReference type="NCBI Taxonomy" id="634462"/>
    <lineage>
        <taxon>Bacteria</taxon>
        <taxon>Bacillati</taxon>
        <taxon>Actinomycetota</taxon>
        <taxon>Actinomycetes</taxon>
        <taxon>Propionibacteriales</taxon>
        <taxon>Nocardioidaceae</taxon>
        <taxon>Nocardioides</taxon>
    </lineage>
</organism>
<comment type="caution">
    <text evidence="3">The sequence shown here is derived from an EMBL/GenBank/DDBJ whole genome shotgun (WGS) entry which is preliminary data.</text>
</comment>
<feature type="domain" description="Fumarylacetoacetase-like C-terminal" evidence="2">
    <location>
        <begin position="91"/>
        <end position="261"/>
    </location>
</feature>
<dbReference type="SUPFAM" id="SSF56529">
    <property type="entry name" value="FAH"/>
    <property type="match status" value="1"/>
</dbReference>